<dbReference type="AlphaFoldDB" id="A0A5P3AYD4"/>
<proteinExistence type="predicted"/>
<dbReference type="Proteomes" id="UP000326091">
    <property type="component" value="Chromosome"/>
</dbReference>
<evidence type="ECO:0000313" key="1">
    <source>
        <dbReference type="EMBL" id="QEW38220.1"/>
    </source>
</evidence>
<reference evidence="1 2" key="1">
    <citation type="submission" date="2019-09" db="EMBL/GenBank/DDBJ databases">
        <title>Commensal-derived Metabolites Govern Vibrio cholerae Pathogenesis in Host.</title>
        <authorList>
            <person name="Yoon S.S."/>
            <person name="Yoon M.Y."/>
        </authorList>
    </citation>
    <scope>NUCLEOTIDE SEQUENCE [LARGE SCALE GENOMIC DNA]</scope>
    <source>
        <strain evidence="1 2">VIC01</strain>
    </source>
</reference>
<name>A0A5P3AYD4_PHOVU</name>
<sequence length="44" mass="5183">MVKSYILFITEPPMPKNITDIAYKMLKIRGIVIFDNLKTIRNNE</sequence>
<protein>
    <submittedName>
        <fullName evidence="1">Uncharacterized protein</fullName>
    </submittedName>
</protein>
<dbReference type="EMBL" id="CP043529">
    <property type="protein sequence ID" value="QEW38220.1"/>
    <property type="molecule type" value="Genomic_DNA"/>
</dbReference>
<accession>A0A5P3AYD4</accession>
<organism evidence="1 2">
    <name type="scientific">Phocaeicola vulgatus</name>
    <name type="common">Bacteroides vulgatus</name>
    <dbReference type="NCBI Taxonomy" id="821"/>
    <lineage>
        <taxon>Bacteria</taxon>
        <taxon>Pseudomonadati</taxon>
        <taxon>Bacteroidota</taxon>
        <taxon>Bacteroidia</taxon>
        <taxon>Bacteroidales</taxon>
        <taxon>Bacteroidaceae</taxon>
        <taxon>Phocaeicola</taxon>
    </lineage>
</organism>
<gene>
    <name evidence="1" type="ORF">VIC01_03844</name>
</gene>
<evidence type="ECO:0000313" key="2">
    <source>
        <dbReference type="Proteomes" id="UP000326091"/>
    </source>
</evidence>